<dbReference type="EMBL" id="MU167231">
    <property type="protein sequence ID" value="KAG0148976.1"/>
    <property type="molecule type" value="Genomic_DNA"/>
</dbReference>
<protein>
    <submittedName>
        <fullName evidence="2">Uncharacterized protein</fullName>
    </submittedName>
</protein>
<reference evidence="2" key="1">
    <citation type="submission" date="2013-11" db="EMBL/GenBank/DDBJ databases">
        <title>Genome sequence of the fusiform rust pathogen reveals effectors for host alternation and coevolution with pine.</title>
        <authorList>
            <consortium name="DOE Joint Genome Institute"/>
            <person name="Smith K."/>
            <person name="Pendleton A."/>
            <person name="Kubisiak T."/>
            <person name="Anderson C."/>
            <person name="Salamov A."/>
            <person name="Aerts A."/>
            <person name="Riley R."/>
            <person name="Clum A."/>
            <person name="Lindquist E."/>
            <person name="Ence D."/>
            <person name="Campbell M."/>
            <person name="Kronenberg Z."/>
            <person name="Feau N."/>
            <person name="Dhillon B."/>
            <person name="Hamelin R."/>
            <person name="Burleigh J."/>
            <person name="Smith J."/>
            <person name="Yandell M."/>
            <person name="Nelson C."/>
            <person name="Grigoriev I."/>
            <person name="Davis J."/>
        </authorList>
    </citation>
    <scope>NUCLEOTIDE SEQUENCE</scope>
    <source>
        <strain evidence="2">G11</strain>
    </source>
</reference>
<comment type="caution">
    <text evidence="2">The sequence shown here is derived from an EMBL/GenBank/DDBJ whole genome shotgun (WGS) entry which is preliminary data.</text>
</comment>
<evidence type="ECO:0000313" key="3">
    <source>
        <dbReference type="Proteomes" id="UP000886653"/>
    </source>
</evidence>
<organism evidence="2 3">
    <name type="scientific">Cronartium quercuum f. sp. fusiforme G11</name>
    <dbReference type="NCBI Taxonomy" id="708437"/>
    <lineage>
        <taxon>Eukaryota</taxon>
        <taxon>Fungi</taxon>
        <taxon>Dikarya</taxon>
        <taxon>Basidiomycota</taxon>
        <taxon>Pucciniomycotina</taxon>
        <taxon>Pucciniomycetes</taxon>
        <taxon>Pucciniales</taxon>
        <taxon>Coleosporiaceae</taxon>
        <taxon>Cronartium</taxon>
    </lineage>
</organism>
<proteinExistence type="predicted"/>
<sequence length="60" mass="6558">MAEKDRPSSTPSLLVHLTIDSLYTSYVTCVINSVISKLLVSISFSLSLPRTRSSVSQVND</sequence>
<gene>
    <name evidence="2" type="ORF">CROQUDRAFT_654046</name>
</gene>
<keyword evidence="1" id="KW-1133">Transmembrane helix</keyword>
<evidence type="ECO:0000313" key="2">
    <source>
        <dbReference type="EMBL" id="KAG0148976.1"/>
    </source>
</evidence>
<name>A0A9P6NL04_9BASI</name>
<feature type="transmembrane region" description="Helical" evidence="1">
    <location>
        <begin position="23"/>
        <end position="46"/>
    </location>
</feature>
<dbReference type="AlphaFoldDB" id="A0A9P6NL04"/>
<keyword evidence="3" id="KW-1185">Reference proteome</keyword>
<feature type="non-terminal residue" evidence="2">
    <location>
        <position position="60"/>
    </location>
</feature>
<evidence type="ECO:0000256" key="1">
    <source>
        <dbReference type="SAM" id="Phobius"/>
    </source>
</evidence>
<keyword evidence="1" id="KW-0472">Membrane</keyword>
<dbReference type="Proteomes" id="UP000886653">
    <property type="component" value="Unassembled WGS sequence"/>
</dbReference>
<accession>A0A9P6NL04</accession>
<keyword evidence="1" id="KW-0812">Transmembrane</keyword>